<dbReference type="EMBL" id="SSMD01000002">
    <property type="protein sequence ID" value="THD75795.1"/>
    <property type="molecule type" value="Genomic_DNA"/>
</dbReference>
<sequence length="136" mass="14488">MTLTTADAQAFLEQGFAPWVKALDLTVEEVGPELTVLSMPITDQLARMGGIISGQALAAMADTSMAIGCLAHFGEMRPIATTNLDTQFLRPGTGDRIRCEARIVRAGKQLVFCNATMIALPLDKPVATATATFFCP</sequence>
<organism evidence="3 4">
    <name type="scientific">Thalassobius vesicularis</name>
    <dbReference type="NCBI Taxonomy" id="1294297"/>
    <lineage>
        <taxon>Bacteria</taxon>
        <taxon>Pseudomonadati</taxon>
        <taxon>Pseudomonadota</taxon>
        <taxon>Alphaproteobacteria</taxon>
        <taxon>Rhodobacterales</taxon>
        <taxon>Roseobacteraceae</taxon>
        <taxon>Thalassovita</taxon>
    </lineage>
</organism>
<dbReference type="NCBIfam" id="TIGR00369">
    <property type="entry name" value="unchar_dom_1"/>
    <property type="match status" value="1"/>
</dbReference>
<evidence type="ECO:0000313" key="3">
    <source>
        <dbReference type="EMBL" id="THD75795.1"/>
    </source>
</evidence>
<keyword evidence="1" id="KW-0378">Hydrolase</keyword>
<dbReference type="Proteomes" id="UP000306113">
    <property type="component" value="Unassembled WGS sequence"/>
</dbReference>
<dbReference type="GO" id="GO:0005829">
    <property type="term" value="C:cytosol"/>
    <property type="evidence" value="ECO:0007669"/>
    <property type="project" value="TreeGrafter"/>
</dbReference>
<proteinExistence type="predicted"/>
<dbReference type="PANTHER" id="PTHR43240">
    <property type="entry name" value="1,4-DIHYDROXY-2-NAPHTHOYL-COA THIOESTERASE 1"/>
    <property type="match status" value="1"/>
</dbReference>
<feature type="domain" description="Thioesterase" evidence="2">
    <location>
        <begin position="49"/>
        <end position="118"/>
    </location>
</feature>
<dbReference type="Pfam" id="PF03061">
    <property type="entry name" value="4HBT"/>
    <property type="match status" value="1"/>
</dbReference>
<dbReference type="GO" id="GO:0061522">
    <property type="term" value="F:1,4-dihydroxy-2-naphthoyl-CoA thioesterase activity"/>
    <property type="evidence" value="ECO:0007669"/>
    <property type="project" value="TreeGrafter"/>
</dbReference>
<keyword evidence="4" id="KW-1185">Reference proteome</keyword>
<evidence type="ECO:0000313" key="4">
    <source>
        <dbReference type="Proteomes" id="UP000306113"/>
    </source>
</evidence>
<dbReference type="InterPro" id="IPR029069">
    <property type="entry name" value="HotDog_dom_sf"/>
</dbReference>
<dbReference type="RefSeq" id="WP_136338157.1">
    <property type="nucleotide sequence ID" value="NZ_SSMD01000002.1"/>
</dbReference>
<comment type="caution">
    <text evidence="3">The sequence shown here is derived from an EMBL/GenBank/DDBJ whole genome shotgun (WGS) entry which is preliminary data.</text>
</comment>
<reference evidence="3 4" key="1">
    <citation type="submission" date="2019-04" db="EMBL/GenBank/DDBJ databases">
        <title>Draft genome sequence of Youngimonas vesicularis.</title>
        <authorList>
            <person name="Hameed A."/>
        </authorList>
    </citation>
    <scope>NUCLEOTIDE SEQUENCE [LARGE SCALE GENOMIC DNA]</scope>
    <source>
        <strain evidence="3 4">CC-AMW-E</strain>
    </source>
</reference>
<gene>
    <name evidence="3" type="ORF">E7681_04895</name>
</gene>
<evidence type="ECO:0000259" key="2">
    <source>
        <dbReference type="Pfam" id="PF03061"/>
    </source>
</evidence>
<evidence type="ECO:0000256" key="1">
    <source>
        <dbReference type="ARBA" id="ARBA00022801"/>
    </source>
</evidence>
<name>A0A4S3MB31_9RHOB</name>
<dbReference type="PANTHER" id="PTHR43240:SF10">
    <property type="entry name" value="BLL4964 PROTEIN"/>
    <property type="match status" value="1"/>
</dbReference>
<dbReference type="SUPFAM" id="SSF54637">
    <property type="entry name" value="Thioesterase/thiol ester dehydrase-isomerase"/>
    <property type="match status" value="1"/>
</dbReference>
<protein>
    <submittedName>
        <fullName evidence="3">PaaI family thioesterase</fullName>
    </submittedName>
</protein>
<dbReference type="AlphaFoldDB" id="A0A4S3MB31"/>
<dbReference type="InterPro" id="IPR003736">
    <property type="entry name" value="PAAI_dom"/>
</dbReference>
<dbReference type="OrthoDB" id="8588611at2"/>
<dbReference type="InterPro" id="IPR006683">
    <property type="entry name" value="Thioestr_dom"/>
</dbReference>
<accession>A0A4S3MB31</accession>
<dbReference type="CDD" id="cd03443">
    <property type="entry name" value="PaaI_thioesterase"/>
    <property type="match status" value="1"/>
</dbReference>
<dbReference type="Gene3D" id="3.10.129.10">
    <property type="entry name" value="Hotdog Thioesterase"/>
    <property type="match status" value="1"/>
</dbReference>